<evidence type="ECO:0000313" key="6">
    <source>
        <dbReference type="EMBL" id="HHH13130.1"/>
    </source>
</evidence>
<dbReference type="PANTHER" id="PTHR42852:SF13">
    <property type="entry name" value="PROTEIN DIPZ"/>
    <property type="match status" value="1"/>
</dbReference>
<reference evidence="6" key="1">
    <citation type="journal article" date="2020" name="mSystems">
        <title>Genome- and Community-Level Interaction Insights into Carbon Utilization and Element Cycling Functions of Hydrothermarchaeota in Hydrothermal Sediment.</title>
        <authorList>
            <person name="Zhou Z."/>
            <person name="Liu Y."/>
            <person name="Xu W."/>
            <person name="Pan J."/>
            <person name="Luo Z.H."/>
            <person name="Li M."/>
        </authorList>
    </citation>
    <scope>NUCLEOTIDE SEQUENCE [LARGE SCALE GENOMIC DNA]</scope>
    <source>
        <strain evidence="6">HyVt-535</strain>
    </source>
</reference>
<evidence type="ECO:0000256" key="3">
    <source>
        <dbReference type="ARBA" id="ARBA00023284"/>
    </source>
</evidence>
<organism evidence="6">
    <name type="scientific">Thiolapillus brandeum</name>
    <dbReference type="NCBI Taxonomy" id="1076588"/>
    <lineage>
        <taxon>Bacteria</taxon>
        <taxon>Pseudomonadati</taxon>
        <taxon>Pseudomonadota</taxon>
        <taxon>Gammaproteobacteria</taxon>
        <taxon>Chromatiales</taxon>
        <taxon>Sedimenticolaceae</taxon>
        <taxon>Thiolapillus</taxon>
    </lineage>
</organism>
<dbReference type="InterPro" id="IPR036249">
    <property type="entry name" value="Thioredoxin-like_sf"/>
</dbReference>
<evidence type="ECO:0000259" key="5">
    <source>
        <dbReference type="PROSITE" id="PS51352"/>
    </source>
</evidence>
<dbReference type="GO" id="GO:0030313">
    <property type="term" value="C:cell envelope"/>
    <property type="evidence" value="ECO:0007669"/>
    <property type="project" value="UniProtKB-SubCell"/>
</dbReference>
<name>A0A7C5IYC9_9GAMM</name>
<dbReference type="InterPro" id="IPR013766">
    <property type="entry name" value="Thioredoxin_domain"/>
</dbReference>
<dbReference type="PROSITE" id="PS00194">
    <property type="entry name" value="THIOREDOXIN_1"/>
    <property type="match status" value="1"/>
</dbReference>
<keyword evidence="3" id="KW-0676">Redox-active center</keyword>
<dbReference type="InterPro" id="IPR017937">
    <property type="entry name" value="Thioredoxin_CS"/>
</dbReference>
<feature type="region of interest" description="Disordered" evidence="4">
    <location>
        <begin position="45"/>
        <end position="72"/>
    </location>
</feature>
<dbReference type="InterPro" id="IPR050553">
    <property type="entry name" value="Thioredoxin_ResA/DsbE_sf"/>
</dbReference>
<dbReference type="GO" id="GO:0015036">
    <property type="term" value="F:disulfide oxidoreductase activity"/>
    <property type="evidence" value="ECO:0007669"/>
    <property type="project" value="UniProtKB-ARBA"/>
</dbReference>
<accession>A0A7C5IYC9</accession>
<gene>
    <name evidence="6" type="ORF">ENJ98_02740</name>
</gene>
<dbReference type="InterPro" id="IPR013740">
    <property type="entry name" value="Redoxin"/>
</dbReference>
<evidence type="ECO:0000256" key="4">
    <source>
        <dbReference type="SAM" id="MobiDB-lite"/>
    </source>
</evidence>
<dbReference type="CDD" id="cd02966">
    <property type="entry name" value="TlpA_like_family"/>
    <property type="match status" value="1"/>
</dbReference>
<comment type="caution">
    <text evidence="6">The sequence shown here is derived from an EMBL/GenBank/DDBJ whole genome shotgun (WGS) entry which is preliminary data.</text>
</comment>
<dbReference type="SUPFAM" id="SSF52833">
    <property type="entry name" value="Thioredoxin-like"/>
    <property type="match status" value="1"/>
</dbReference>
<evidence type="ECO:0000256" key="1">
    <source>
        <dbReference type="ARBA" id="ARBA00004196"/>
    </source>
</evidence>
<dbReference type="Gene3D" id="3.40.30.10">
    <property type="entry name" value="Glutaredoxin"/>
    <property type="match status" value="1"/>
</dbReference>
<proteinExistence type="predicted"/>
<dbReference type="EMBL" id="DROM01000169">
    <property type="protein sequence ID" value="HHH13130.1"/>
    <property type="molecule type" value="Genomic_DNA"/>
</dbReference>
<keyword evidence="2" id="KW-0201">Cytochrome c-type biogenesis</keyword>
<dbReference type="GO" id="GO:0017004">
    <property type="term" value="P:cytochrome complex assembly"/>
    <property type="evidence" value="ECO:0007669"/>
    <property type="project" value="UniProtKB-KW"/>
</dbReference>
<dbReference type="PROSITE" id="PS51352">
    <property type="entry name" value="THIOREDOXIN_2"/>
    <property type="match status" value="1"/>
</dbReference>
<dbReference type="AlphaFoldDB" id="A0A7C5IYC9"/>
<dbReference type="PANTHER" id="PTHR42852">
    <property type="entry name" value="THIOL:DISULFIDE INTERCHANGE PROTEIN DSBE"/>
    <property type="match status" value="1"/>
</dbReference>
<comment type="subcellular location">
    <subcellularLocation>
        <location evidence="1">Cell envelope</location>
    </subcellularLocation>
</comment>
<protein>
    <submittedName>
        <fullName evidence="6">TlpA family protein disulfide reductase</fullName>
    </submittedName>
</protein>
<dbReference type="Proteomes" id="UP000886100">
    <property type="component" value="Unassembled WGS sequence"/>
</dbReference>
<feature type="domain" description="Thioredoxin" evidence="5">
    <location>
        <begin position="60"/>
        <end position="217"/>
    </location>
</feature>
<dbReference type="Pfam" id="PF08534">
    <property type="entry name" value="Redoxin"/>
    <property type="match status" value="1"/>
</dbReference>
<sequence length="217" mass="24438">MPWSGRCWRASRGVNRVAEGPHRLFRRILPTALFVVLASAGCDAGSDASAPERGERGTAARPETPATASTVLPERTNNAWEITPFRLRDLEGKLHGLEDWKGRVIMMNFWASWCAPCQYEIPEFVHYQEEYGGKGLQIIGIGVDEKRKLANVARSLEINYPVLVLEPSAARPLMSRWGNDTGIIPYTVVIARDGRIQYIHRGQMEQEDFDTYVKPLL</sequence>
<evidence type="ECO:0000256" key="2">
    <source>
        <dbReference type="ARBA" id="ARBA00022748"/>
    </source>
</evidence>